<name>A0ABW9F6J2_9FIRM</name>
<evidence type="ECO:0000313" key="3">
    <source>
        <dbReference type="Proteomes" id="UP001629536"/>
    </source>
</evidence>
<feature type="transmembrane region" description="Helical" evidence="1">
    <location>
        <begin position="12"/>
        <end position="31"/>
    </location>
</feature>
<feature type="transmembrane region" description="Helical" evidence="1">
    <location>
        <begin position="103"/>
        <end position="120"/>
    </location>
</feature>
<comment type="caution">
    <text evidence="2">The sequence shown here is derived from an EMBL/GenBank/DDBJ whole genome shotgun (WGS) entry which is preliminary data.</text>
</comment>
<feature type="transmembrane region" description="Helical" evidence="1">
    <location>
        <begin position="132"/>
        <end position="154"/>
    </location>
</feature>
<organism evidence="2 3">
    <name type="scientific">Helcococcus bovis</name>
    <dbReference type="NCBI Taxonomy" id="3153252"/>
    <lineage>
        <taxon>Bacteria</taxon>
        <taxon>Bacillati</taxon>
        <taxon>Bacillota</taxon>
        <taxon>Tissierellia</taxon>
        <taxon>Tissierellales</taxon>
        <taxon>Peptoniphilaceae</taxon>
        <taxon>Helcococcus</taxon>
    </lineage>
</organism>
<feature type="transmembrane region" description="Helical" evidence="1">
    <location>
        <begin position="192"/>
        <end position="217"/>
    </location>
</feature>
<reference evidence="2 3" key="1">
    <citation type="journal article" date="2024" name="Front. Microbiol.">
        <title>Pangenomic and biochemical analyses of Helcococcus ovis reveal widespread tetracycline resistance and a novel bacterial species, Helcococcus bovis.</title>
        <authorList>
            <person name="Cunha F."/>
            <person name="Zhai Y."/>
            <person name="Casaro S."/>
            <person name="Jones K.L."/>
            <person name="Hernandez M."/>
            <person name="Bisinotto R.S."/>
            <person name="Kariyawasam S."/>
            <person name="Brown M.B."/>
            <person name="Phillips A."/>
            <person name="Jeong K.C."/>
            <person name="Galvao K.N."/>
        </authorList>
    </citation>
    <scope>NUCLEOTIDE SEQUENCE [LARGE SCALE GENOMIC DNA]</scope>
    <source>
        <strain evidence="2 3">KG197</strain>
    </source>
</reference>
<gene>
    <name evidence="2" type="ORF">ABGF40_04850</name>
</gene>
<protein>
    <submittedName>
        <fullName evidence="2">TIGR01906 family membrane protein</fullName>
    </submittedName>
</protein>
<dbReference type="RefSeq" id="WP_408105490.1">
    <property type="nucleotide sequence ID" value="NZ_JBFNFH010000009.1"/>
</dbReference>
<keyword evidence="1" id="KW-1133">Transmembrane helix</keyword>
<dbReference type="EMBL" id="JBFNFH010000009">
    <property type="protein sequence ID" value="MFM1524997.1"/>
    <property type="molecule type" value="Genomic_DNA"/>
</dbReference>
<keyword evidence="1" id="KW-0812">Transmembrane</keyword>
<dbReference type="Pfam" id="PF07314">
    <property type="entry name" value="Lit"/>
    <property type="match status" value="1"/>
</dbReference>
<keyword evidence="3" id="KW-1185">Reference proteome</keyword>
<sequence length="230" mass="27349">MSIFCKKYAKLITVLFSFSLILFLLTLSINIGSEDFNFYKNFSIEHNLKNQVGVSQDNLEKMYKSLQGQIKNGDEKEIKQYFNDREVSHMKDVYKLFNLNRNINRIMMVIVIISSTLVYYNKEDKVQNSKYIINYLLIILVGFLILGGIVYYNFESSFIKFHELFFNNDLWLLNPETDIMIRMLPQEFFMSIAFKIFRTFIFNMGIIIISLTIYIFVKKRGKKNVSVQWK</sequence>
<accession>A0ABW9F6J2</accession>
<evidence type="ECO:0000256" key="1">
    <source>
        <dbReference type="SAM" id="Phobius"/>
    </source>
</evidence>
<evidence type="ECO:0000313" key="2">
    <source>
        <dbReference type="EMBL" id="MFM1524997.1"/>
    </source>
</evidence>
<keyword evidence="1" id="KW-0472">Membrane</keyword>
<dbReference type="Proteomes" id="UP001629536">
    <property type="component" value="Unassembled WGS sequence"/>
</dbReference>
<dbReference type="InterPro" id="IPR010178">
    <property type="entry name" value="Lit"/>
</dbReference>
<dbReference type="NCBIfam" id="TIGR01906">
    <property type="entry name" value="integ_TIGR01906"/>
    <property type="match status" value="1"/>
</dbReference>
<proteinExistence type="predicted"/>